<keyword evidence="10" id="KW-0175">Coiled coil</keyword>
<evidence type="ECO:0000256" key="10">
    <source>
        <dbReference type="SAM" id="Coils"/>
    </source>
</evidence>
<reference evidence="12 13" key="2">
    <citation type="journal article" date="2017" name="Genome Announc.">
        <title>Draft genome sequence of Aquitalea magnusonii strain H3, a plant growth-promoting bacterium of duckweed Lemna minor.</title>
        <authorList>
            <person name="Ishizawa H."/>
            <person name="Kuroda M."/>
            <person name="Ike M."/>
        </authorList>
    </citation>
    <scope>NUCLEOTIDE SEQUENCE [LARGE SCALE GENOMIC DNA]</scope>
    <source>
        <strain evidence="12 13">H3</strain>
    </source>
</reference>
<evidence type="ECO:0000256" key="8">
    <source>
        <dbReference type="ARBA" id="ARBA00023141"/>
    </source>
</evidence>
<dbReference type="EC" id="1.3.1.12" evidence="3"/>
<evidence type="ECO:0000313" key="12">
    <source>
        <dbReference type="EMBL" id="BBF86451.1"/>
    </source>
</evidence>
<sequence>MQQGITTLVVVGVGLIGGSFALSLKRAGKVQHVIGVGRTLENLTRALELGVVDEISQDLAAVAGRADMVLLACPVGQMGRMMQAMAAHLQPHAIVTDAGSTKGDVAQLFAQYLPQQLACCVPAHPIAGSDLSGAAAAQYGLYEKRKVVLTPLPQTTIAACDKVAELWQACGAVIHRMRPEEHDSVFATVSHLPHLLAFAYVGMVAGKEDASRCFDFAATGFRDFTRIAGSHPEMWKDITLANRSALLDELERYRLALAALTEQVKAADEAGLAATFETARAARVGWYQRFLREGQT</sequence>
<proteinExistence type="inferred from homology"/>
<evidence type="ECO:0000313" key="13">
    <source>
        <dbReference type="Proteomes" id="UP000198290"/>
    </source>
</evidence>
<evidence type="ECO:0000256" key="4">
    <source>
        <dbReference type="ARBA" id="ARBA00022498"/>
    </source>
</evidence>
<dbReference type="GO" id="GO:0006571">
    <property type="term" value="P:tyrosine biosynthetic process"/>
    <property type="evidence" value="ECO:0007669"/>
    <property type="project" value="UniProtKB-KW"/>
</dbReference>
<keyword evidence="7" id="KW-0520">NAD</keyword>
<dbReference type="EMBL" id="AP018823">
    <property type="protein sequence ID" value="BBF86451.1"/>
    <property type="molecule type" value="Genomic_DNA"/>
</dbReference>
<gene>
    <name evidence="12" type="ORF">DLM_2850</name>
</gene>
<dbReference type="PROSITE" id="PS51176">
    <property type="entry name" value="PDH_ADH"/>
    <property type="match status" value="1"/>
</dbReference>
<dbReference type="InterPro" id="IPR008927">
    <property type="entry name" value="6-PGluconate_DH-like_C_sf"/>
</dbReference>
<dbReference type="RefSeq" id="WP_089084648.1">
    <property type="nucleotide sequence ID" value="NZ_AP018823.1"/>
</dbReference>
<comment type="catalytic activity">
    <reaction evidence="9">
        <text>prephenate + NAD(+) = 3-(4-hydroxyphenyl)pyruvate + CO2 + NADH</text>
        <dbReference type="Rhea" id="RHEA:13869"/>
        <dbReference type="ChEBI" id="CHEBI:16526"/>
        <dbReference type="ChEBI" id="CHEBI:29934"/>
        <dbReference type="ChEBI" id="CHEBI:36242"/>
        <dbReference type="ChEBI" id="CHEBI:57540"/>
        <dbReference type="ChEBI" id="CHEBI:57945"/>
        <dbReference type="EC" id="1.3.1.12"/>
    </reaction>
</comment>
<organism evidence="12 13">
    <name type="scientific">Aquitalea magnusonii</name>
    <dbReference type="NCBI Taxonomy" id="332411"/>
    <lineage>
        <taxon>Bacteria</taxon>
        <taxon>Pseudomonadati</taxon>
        <taxon>Pseudomonadota</taxon>
        <taxon>Betaproteobacteria</taxon>
        <taxon>Neisseriales</taxon>
        <taxon>Chromobacteriaceae</taxon>
        <taxon>Aquitalea</taxon>
    </lineage>
</organism>
<evidence type="ECO:0000256" key="5">
    <source>
        <dbReference type="ARBA" id="ARBA00022605"/>
    </source>
</evidence>
<keyword evidence="4" id="KW-0827">Tyrosine biosynthesis</keyword>
<dbReference type="InterPro" id="IPR046826">
    <property type="entry name" value="PDH_N"/>
</dbReference>
<evidence type="ECO:0000256" key="7">
    <source>
        <dbReference type="ARBA" id="ARBA00023027"/>
    </source>
</evidence>
<dbReference type="STRING" id="332411.VI06_07590"/>
<evidence type="ECO:0000256" key="3">
    <source>
        <dbReference type="ARBA" id="ARBA00012068"/>
    </source>
</evidence>
<dbReference type="InterPro" id="IPR036291">
    <property type="entry name" value="NAD(P)-bd_dom_sf"/>
</dbReference>
<dbReference type="Gene3D" id="1.10.3660.10">
    <property type="entry name" value="6-phosphogluconate dehydrogenase C-terminal like domain"/>
    <property type="match status" value="1"/>
</dbReference>
<keyword evidence="8" id="KW-0057">Aromatic amino acid biosynthesis</keyword>
<evidence type="ECO:0000256" key="1">
    <source>
        <dbReference type="ARBA" id="ARBA00005067"/>
    </source>
</evidence>
<dbReference type="InterPro" id="IPR050812">
    <property type="entry name" value="Preph/Arog_dehydrog"/>
</dbReference>
<dbReference type="PANTHER" id="PTHR21363">
    <property type="entry name" value="PREPHENATE DEHYDROGENASE"/>
    <property type="match status" value="1"/>
</dbReference>
<dbReference type="PANTHER" id="PTHR21363:SF0">
    <property type="entry name" value="PREPHENATE DEHYDROGENASE [NADP(+)]"/>
    <property type="match status" value="1"/>
</dbReference>
<feature type="domain" description="Prephenate/arogenate dehydrogenase" evidence="11">
    <location>
        <begin position="6"/>
        <end position="294"/>
    </location>
</feature>
<evidence type="ECO:0000256" key="9">
    <source>
        <dbReference type="ARBA" id="ARBA00049260"/>
    </source>
</evidence>
<comment type="similarity">
    <text evidence="2">Belongs to the prephenate/arogenate dehydrogenase family.</text>
</comment>
<dbReference type="SUPFAM" id="SSF51735">
    <property type="entry name" value="NAD(P)-binding Rossmann-fold domains"/>
    <property type="match status" value="1"/>
</dbReference>
<keyword evidence="5" id="KW-0028">Amino-acid biosynthesis</keyword>
<dbReference type="GO" id="GO:0070403">
    <property type="term" value="F:NAD+ binding"/>
    <property type="evidence" value="ECO:0007669"/>
    <property type="project" value="InterPro"/>
</dbReference>
<comment type="pathway">
    <text evidence="1">Amino-acid biosynthesis; L-tyrosine biosynthesis; (4-hydroxyphenyl)pyruvate from prephenate (NAD(+) route): step 1/1.</text>
</comment>
<dbReference type="Proteomes" id="UP000198290">
    <property type="component" value="Chromosome"/>
</dbReference>
<evidence type="ECO:0000256" key="6">
    <source>
        <dbReference type="ARBA" id="ARBA00023002"/>
    </source>
</evidence>
<reference evidence="13" key="1">
    <citation type="journal article" date="2017" name="Biotechnol. Biofuels">
        <title>Evaluation of environmental bacterial communities as a factor affecting the growth of duckweed Lemna minor.</title>
        <authorList>
            <person name="Ishizawa H."/>
            <person name="Kuroda M."/>
            <person name="Morikawa M."/>
            <person name="Ike M."/>
        </authorList>
    </citation>
    <scope>NUCLEOTIDE SEQUENCE [LARGE SCALE GENOMIC DNA]</scope>
    <source>
        <strain evidence="13">H3</strain>
    </source>
</reference>
<dbReference type="FunFam" id="3.40.50.720:FF:000208">
    <property type="entry name" value="Prephenate dehydrogenase"/>
    <property type="match status" value="1"/>
</dbReference>
<dbReference type="GO" id="GO:0008977">
    <property type="term" value="F:prephenate dehydrogenase (NAD+) activity"/>
    <property type="evidence" value="ECO:0007669"/>
    <property type="project" value="UniProtKB-EC"/>
</dbReference>
<dbReference type="GO" id="GO:0004665">
    <property type="term" value="F:prephenate dehydrogenase (NADP+) activity"/>
    <property type="evidence" value="ECO:0007669"/>
    <property type="project" value="InterPro"/>
</dbReference>
<feature type="coiled-coil region" evidence="10">
    <location>
        <begin position="243"/>
        <end position="270"/>
    </location>
</feature>
<dbReference type="AlphaFoldDB" id="A0A3G9GJJ2"/>
<keyword evidence="6 12" id="KW-0560">Oxidoreductase</keyword>
<dbReference type="Gene3D" id="3.40.50.720">
    <property type="entry name" value="NAD(P)-binding Rossmann-like Domain"/>
    <property type="match status" value="1"/>
</dbReference>
<protein>
    <recommendedName>
        <fullName evidence="3">prephenate dehydrogenase</fullName>
        <ecNumber evidence="3">1.3.1.12</ecNumber>
    </recommendedName>
</protein>
<dbReference type="OrthoDB" id="9809920at2"/>
<dbReference type="Pfam" id="PF02153">
    <property type="entry name" value="PDH_N"/>
    <property type="match status" value="1"/>
</dbReference>
<name>A0A3G9GJJ2_9NEIS</name>
<dbReference type="InterPro" id="IPR003099">
    <property type="entry name" value="Prephen_DH"/>
</dbReference>
<dbReference type="KEGG" id="amah:DLM_2850"/>
<accession>A0A3G9GJJ2</accession>
<evidence type="ECO:0000259" key="11">
    <source>
        <dbReference type="PROSITE" id="PS51176"/>
    </source>
</evidence>
<dbReference type="Pfam" id="PF20463">
    <property type="entry name" value="PDH_C"/>
    <property type="match status" value="1"/>
</dbReference>
<dbReference type="InterPro" id="IPR046825">
    <property type="entry name" value="PDH_C"/>
</dbReference>
<evidence type="ECO:0000256" key="2">
    <source>
        <dbReference type="ARBA" id="ARBA00007964"/>
    </source>
</evidence>
<reference evidence="13" key="3">
    <citation type="journal article" date="2017" name="Plant Physiol. Biochem.">
        <title>Differential oxidative and antioxidative response of duckweed Lemna minor toward plant growth promoting/inhibiting bacteria.</title>
        <authorList>
            <person name="Ishizawa H."/>
            <person name="Kuroda M."/>
            <person name="Morikawa M."/>
            <person name="Ike M."/>
        </authorList>
    </citation>
    <scope>NUCLEOTIDE SEQUENCE [LARGE SCALE GENOMIC DNA]</scope>
    <source>
        <strain evidence="13">H3</strain>
    </source>
</reference>
<dbReference type="FunFam" id="1.10.3660.10:FF:000003">
    <property type="entry name" value="Prephenate dehydrogenase"/>
    <property type="match status" value="1"/>
</dbReference>
<keyword evidence="13" id="KW-1185">Reference proteome</keyword>
<dbReference type="SUPFAM" id="SSF48179">
    <property type="entry name" value="6-phosphogluconate dehydrogenase C-terminal domain-like"/>
    <property type="match status" value="1"/>
</dbReference>